<evidence type="ECO:0000259" key="2">
    <source>
        <dbReference type="PROSITE" id="PS50800"/>
    </source>
</evidence>
<dbReference type="SMART" id="SM00513">
    <property type="entry name" value="SAP"/>
    <property type="match status" value="1"/>
</dbReference>
<dbReference type="PROSITE" id="PS50800">
    <property type="entry name" value="SAP"/>
    <property type="match status" value="1"/>
</dbReference>
<feature type="region of interest" description="Disordered" evidence="1">
    <location>
        <begin position="546"/>
        <end position="584"/>
    </location>
</feature>
<sequence>MSSSPKTPYPTLKNKSIDQWKVTELKEELRRRKVSTKGLKEDLISRLRDCINEDLEISKKEIDLLKNVSDDDTVKDNKLIKEDQTENQNINAEIDFIVVDNEESKNTAIADQEDNDLVENIVATADLNVPLEDKSPPSIPVESNEDNEIMQGGEKSQHDEDSDEKKEKEIDEKSDKIINYNENDKTNKDLEPLSGESGDIDLNQSEQNSQVSEVKTDLGFPVTCDSISIDSVSINETNKLKDNLNAANFHLEPKVVKTESVQPSSADVAPIVGDLHPDRDYSEKLNLDRSSGDESMEEYMPETKQILSNINPEINEDVVNMDEIDLKEPSQSIDVSGGLSSILKKDDAKEENKTCIKVVKRKSQAKESVRTSVSSKRHRSWKIETETDSKQPLSILTSSTTSNNLCRPIPKRIFRPSDAMLNGDLQKIRKVPPSQKPPTNSLRIDNFLRPFTLKAVQELLGKTGTVCSFWMDNIKTHCYVTYSSEEEAVKTRDAVYNLQWPANGGRLLMADFTDPEQVKKHVESLIDSHAPVTPYKQNQNLQWQHDLSQQLPPPPPLLPLPPPPPPMLNTPSLERPILPLQSSNPEPPILTLDDIFIKTKTIPRVYYLPLSEDQVAAKKLHMQRG</sequence>
<dbReference type="Pfam" id="PF16294">
    <property type="entry name" value="RSB_motif"/>
    <property type="match status" value="1"/>
</dbReference>
<evidence type="ECO:0000313" key="4">
    <source>
        <dbReference type="Proteomes" id="UP000036987"/>
    </source>
</evidence>
<dbReference type="AlphaFoldDB" id="A0A0K9PH74"/>
<accession>A0A0K9PH74</accession>
<dbReference type="Gene3D" id="1.10.720.30">
    <property type="entry name" value="SAP domain"/>
    <property type="match status" value="1"/>
</dbReference>
<feature type="compositionally biased region" description="Pro residues" evidence="1">
    <location>
        <begin position="551"/>
        <end position="568"/>
    </location>
</feature>
<feature type="compositionally biased region" description="Basic and acidic residues" evidence="1">
    <location>
        <begin position="155"/>
        <end position="191"/>
    </location>
</feature>
<dbReference type="InterPro" id="IPR035979">
    <property type="entry name" value="RBD_domain_sf"/>
</dbReference>
<dbReference type="STRING" id="29655.A0A0K9PH74"/>
<dbReference type="SUPFAM" id="SSF54928">
    <property type="entry name" value="RNA-binding domain, RBD"/>
    <property type="match status" value="1"/>
</dbReference>
<dbReference type="PANTHER" id="PTHR47031:SF3">
    <property type="entry name" value="SAP DOMAIN-CONTAINING PROTEIN"/>
    <property type="match status" value="1"/>
</dbReference>
<protein>
    <submittedName>
        <fullName evidence="3">Apoptotic chromatin condensation inducer in the nucleus</fullName>
    </submittedName>
</protein>
<dbReference type="InterPro" id="IPR034257">
    <property type="entry name" value="Acinus_RRM"/>
</dbReference>
<keyword evidence="4" id="KW-1185">Reference proteome</keyword>
<dbReference type="Pfam" id="PF02037">
    <property type="entry name" value="SAP"/>
    <property type="match status" value="1"/>
</dbReference>
<feature type="region of interest" description="Disordered" evidence="1">
    <location>
        <begin position="128"/>
        <end position="213"/>
    </location>
</feature>
<feature type="compositionally biased region" description="Polar residues" evidence="1">
    <location>
        <begin position="202"/>
        <end position="213"/>
    </location>
</feature>
<name>A0A0K9PH74_ZOSMR</name>
<feature type="region of interest" description="Disordered" evidence="1">
    <location>
        <begin position="268"/>
        <end position="295"/>
    </location>
</feature>
<feature type="compositionally biased region" description="Basic and acidic residues" evidence="1">
    <location>
        <begin position="275"/>
        <end position="292"/>
    </location>
</feature>
<dbReference type="InterPro" id="IPR036361">
    <property type="entry name" value="SAP_dom_sf"/>
</dbReference>
<dbReference type="GO" id="GO:0003676">
    <property type="term" value="F:nucleic acid binding"/>
    <property type="evidence" value="ECO:0007669"/>
    <property type="project" value="InterPro"/>
</dbReference>
<dbReference type="OrthoDB" id="5348404at2759"/>
<organism evidence="3 4">
    <name type="scientific">Zostera marina</name>
    <name type="common">Eelgrass</name>
    <dbReference type="NCBI Taxonomy" id="29655"/>
    <lineage>
        <taxon>Eukaryota</taxon>
        <taxon>Viridiplantae</taxon>
        <taxon>Streptophyta</taxon>
        <taxon>Embryophyta</taxon>
        <taxon>Tracheophyta</taxon>
        <taxon>Spermatophyta</taxon>
        <taxon>Magnoliopsida</taxon>
        <taxon>Liliopsida</taxon>
        <taxon>Zosteraceae</taxon>
        <taxon>Zostera</taxon>
    </lineage>
</organism>
<reference evidence="4" key="1">
    <citation type="journal article" date="2016" name="Nature">
        <title>The genome of the seagrass Zostera marina reveals angiosperm adaptation to the sea.</title>
        <authorList>
            <person name="Olsen J.L."/>
            <person name="Rouze P."/>
            <person name="Verhelst B."/>
            <person name="Lin Y.-C."/>
            <person name="Bayer T."/>
            <person name="Collen J."/>
            <person name="Dattolo E."/>
            <person name="De Paoli E."/>
            <person name="Dittami S."/>
            <person name="Maumus F."/>
            <person name="Michel G."/>
            <person name="Kersting A."/>
            <person name="Lauritano C."/>
            <person name="Lohaus R."/>
            <person name="Toepel M."/>
            <person name="Tonon T."/>
            <person name="Vanneste K."/>
            <person name="Amirebrahimi M."/>
            <person name="Brakel J."/>
            <person name="Bostroem C."/>
            <person name="Chovatia M."/>
            <person name="Grimwood J."/>
            <person name="Jenkins J.W."/>
            <person name="Jueterbock A."/>
            <person name="Mraz A."/>
            <person name="Stam W.T."/>
            <person name="Tice H."/>
            <person name="Bornberg-Bauer E."/>
            <person name="Green P.J."/>
            <person name="Pearson G.A."/>
            <person name="Procaccini G."/>
            <person name="Duarte C.M."/>
            <person name="Schmutz J."/>
            <person name="Reusch T.B.H."/>
            <person name="Van de Peer Y."/>
        </authorList>
    </citation>
    <scope>NUCLEOTIDE SEQUENCE [LARGE SCALE GENOMIC DNA]</scope>
    <source>
        <strain evidence="4">cv. Finnish</strain>
    </source>
</reference>
<dbReference type="SUPFAM" id="SSF68906">
    <property type="entry name" value="SAP domain"/>
    <property type="match status" value="1"/>
</dbReference>
<dbReference type="CDD" id="cd12432">
    <property type="entry name" value="RRM_ACINU"/>
    <property type="match status" value="1"/>
</dbReference>
<dbReference type="InterPro" id="IPR003034">
    <property type="entry name" value="SAP_dom"/>
</dbReference>
<evidence type="ECO:0000256" key="1">
    <source>
        <dbReference type="SAM" id="MobiDB-lite"/>
    </source>
</evidence>
<dbReference type="EMBL" id="LFYR01000845">
    <property type="protein sequence ID" value="KMZ68301.1"/>
    <property type="molecule type" value="Genomic_DNA"/>
</dbReference>
<proteinExistence type="predicted"/>
<gene>
    <name evidence="3" type="ORF">ZOSMA_241G00230</name>
</gene>
<evidence type="ECO:0000313" key="3">
    <source>
        <dbReference type="EMBL" id="KMZ68301.1"/>
    </source>
</evidence>
<dbReference type="PANTHER" id="PTHR47031">
    <property type="entry name" value="SAP DNA-BINDING DOMAIN-CONTAINING PROTEIN"/>
    <property type="match status" value="1"/>
</dbReference>
<feature type="domain" description="SAP" evidence="2">
    <location>
        <begin position="17"/>
        <end position="51"/>
    </location>
</feature>
<dbReference type="OMA" id="GEMWYSE"/>
<comment type="caution">
    <text evidence="3">The sequence shown here is derived from an EMBL/GenBank/DDBJ whole genome shotgun (WGS) entry which is preliminary data.</text>
</comment>
<dbReference type="Proteomes" id="UP000036987">
    <property type="component" value="Unassembled WGS sequence"/>
</dbReference>
<dbReference type="InterPro" id="IPR032552">
    <property type="entry name" value="RSB_motif"/>
</dbReference>